<dbReference type="Gene3D" id="3.30.230.10">
    <property type="match status" value="1"/>
</dbReference>
<accession>A0A6P1MCM8</accession>
<keyword evidence="4" id="KW-0963">Cytoplasm</keyword>
<evidence type="ECO:0000256" key="6">
    <source>
        <dbReference type="ARBA" id="ARBA00022679"/>
    </source>
</evidence>
<dbReference type="InterPro" id="IPR020568">
    <property type="entry name" value="Ribosomal_Su5_D2-typ_SF"/>
</dbReference>
<dbReference type="PRINTS" id="PR00959">
    <property type="entry name" value="MEVGALKINASE"/>
</dbReference>
<evidence type="ECO:0000256" key="1">
    <source>
        <dbReference type="ARBA" id="ARBA00004496"/>
    </source>
</evidence>
<dbReference type="GO" id="GO:0005829">
    <property type="term" value="C:cytosol"/>
    <property type="evidence" value="ECO:0007669"/>
    <property type="project" value="TreeGrafter"/>
</dbReference>
<keyword evidence="15" id="KW-1185">Reference proteome</keyword>
<evidence type="ECO:0000256" key="5">
    <source>
        <dbReference type="ARBA" id="ARBA00022516"/>
    </source>
</evidence>
<evidence type="ECO:0000256" key="3">
    <source>
        <dbReference type="ARBA" id="ARBA00012103"/>
    </source>
</evidence>
<dbReference type="RefSeq" id="WP_160628538.1">
    <property type="nucleotide sequence ID" value="NZ_CP047593.1"/>
</dbReference>
<dbReference type="Proteomes" id="UP000464954">
    <property type="component" value="Chromosome"/>
</dbReference>
<dbReference type="PANTHER" id="PTHR43290:SF2">
    <property type="entry name" value="MEVALONATE KINASE"/>
    <property type="match status" value="1"/>
</dbReference>
<comment type="subcellular location">
    <subcellularLocation>
        <location evidence="1">Cytoplasm</location>
    </subcellularLocation>
</comment>
<evidence type="ECO:0000256" key="2">
    <source>
        <dbReference type="ARBA" id="ARBA00006495"/>
    </source>
</evidence>
<evidence type="ECO:0000313" key="14">
    <source>
        <dbReference type="EMBL" id="QHI69356.1"/>
    </source>
</evidence>
<dbReference type="Gene3D" id="3.30.70.890">
    <property type="entry name" value="GHMP kinase, C-terminal domain"/>
    <property type="match status" value="1"/>
</dbReference>
<keyword evidence="9" id="KW-0067">ATP-binding</keyword>
<dbReference type="Pfam" id="PF00288">
    <property type="entry name" value="GHMP_kinases_N"/>
    <property type="match status" value="1"/>
</dbReference>
<dbReference type="GO" id="GO:0004496">
    <property type="term" value="F:mevalonate kinase activity"/>
    <property type="evidence" value="ECO:0007669"/>
    <property type="project" value="UniProtKB-EC"/>
</dbReference>
<feature type="domain" description="GHMP kinase N-terminal" evidence="13">
    <location>
        <begin position="106"/>
        <end position="181"/>
    </location>
</feature>
<sequence>MKAIAPGKLILSGEHSVVYDRPAVAMAIDRSVVATIEDADDDQVSFDLPDIQEHDSFTMLALQDFKRRAQTNYRLFLDGKLGIRDVLYKPVDLFKFGFITLLDGLHRSLDSGIVIQLKSNLPVGSGLGSSAAAVLSELRAVGHYLRVDFKPEWAYEFSLESEKLQHGHPSGVDSYISLYGGCAAFEQGKARSVPLPRMKMYLVETGSPETTTGECVVNVKQRFENDKIWSDFESVTREVESAVRENNDALMRSLLRENHRLLCRIGVVPQKVQQFVADVEAAGGAAKICGAGSTKGERGGVVLVLADFMPSALAEKYGYTVSPVRGDPLGTRIV</sequence>
<evidence type="ECO:0000256" key="4">
    <source>
        <dbReference type="ARBA" id="ARBA00022490"/>
    </source>
</evidence>
<keyword evidence="8 14" id="KW-0418">Kinase</keyword>
<keyword evidence="7" id="KW-0547">Nucleotide-binding</keyword>
<dbReference type="SUPFAM" id="SSF54211">
    <property type="entry name" value="Ribosomal protein S5 domain 2-like"/>
    <property type="match status" value="1"/>
</dbReference>
<dbReference type="GO" id="GO:0019287">
    <property type="term" value="P:isopentenyl diphosphate biosynthetic process, mevalonate pathway"/>
    <property type="evidence" value="ECO:0007669"/>
    <property type="project" value="UniProtKB-UniPathway"/>
</dbReference>
<dbReference type="SUPFAM" id="SSF55060">
    <property type="entry name" value="GHMP Kinase, C-terminal domain"/>
    <property type="match status" value="1"/>
</dbReference>
<dbReference type="UniPathway" id="UPA00057">
    <property type="reaction ID" value="UER00098"/>
</dbReference>
<keyword evidence="6 14" id="KW-0808">Transferase</keyword>
<dbReference type="PANTHER" id="PTHR43290">
    <property type="entry name" value="MEVALONATE KINASE"/>
    <property type="match status" value="1"/>
</dbReference>
<keyword evidence="10" id="KW-0460">Magnesium</keyword>
<comment type="pathway">
    <text evidence="12">Isoprenoid biosynthesis; isopentenyl diphosphate biosynthesis via mevalonate pathway; isopentenyl diphosphate from (R)-mevalonate: step 1/3.</text>
</comment>
<dbReference type="KEGG" id="taer:GT409_07790"/>
<dbReference type="InterPro" id="IPR006205">
    <property type="entry name" value="Mev_gal_kin"/>
</dbReference>
<evidence type="ECO:0000256" key="8">
    <source>
        <dbReference type="ARBA" id="ARBA00022777"/>
    </source>
</evidence>
<dbReference type="AlphaFoldDB" id="A0A6P1MCM8"/>
<dbReference type="InterPro" id="IPR014721">
    <property type="entry name" value="Ribsml_uS5_D2-typ_fold_subgr"/>
</dbReference>
<evidence type="ECO:0000259" key="13">
    <source>
        <dbReference type="Pfam" id="PF00288"/>
    </source>
</evidence>
<proteinExistence type="inferred from homology"/>
<evidence type="ECO:0000313" key="15">
    <source>
        <dbReference type="Proteomes" id="UP000464954"/>
    </source>
</evidence>
<evidence type="ECO:0000256" key="12">
    <source>
        <dbReference type="ARBA" id="ARBA00029438"/>
    </source>
</evidence>
<evidence type="ECO:0000256" key="10">
    <source>
        <dbReference type="ARBA" id="ARBA00022842"/>
    </source>
</evidence>
<evidence type="ECO:0000256" key="9">
    <source>
        <dbReference type="ARBA" id="ARBA00022840"/>
    </source>
</evidence>
<dbReference type="EMBL" id="CP047593">
    <property type="protein sequence ID" value="QHI69356.1"/>
    <property type="molecule type" value="Genomic_DNA"/>
</dbReference>
<evidence type="ECO:0000256" key="11">
    <source>
        <dbReference type="ARBA" id="ARBA00023098"/>
    </source>
</evidence>
<gene>
    <name evidence="14" type="primary">mvk</name>
    <name evidence="14" type="ORF">GT409_07790</name>
</gene>
<reference evidence="14 15" key="1">
    <citation type="submission" date="2020-01" db="EMBL/GenBank/DDBJ databases">
        <title>Ponticoccus aerotolerans gen. nov., sp. nov., an anaerobic bacterium and proposal of Ponticoccusceae fam. nov., Ponticoccusles ord. nov. and Ponticoccuse classis nov. in the phylum Kiritimatiellaeota.</title>
        <authorList>
            <person name="Zhou L.Y."/>
            <person name="Du Z.J."/>
        </authorList>
    </citation>
    <scope>NUCLEOTIDE SEQUENCE [LARGE SCALE GENOMIC DNA]</scope>
    <source>
        <strain evidence="14 15">S-5007</strain>
    </source>
</reference>
<dbReference type="EC" id="2.7.1.36" evidence="3"/>
<dbReference type="PROSITE" id="PS00627">
    <property type="entry name" value="GHMP_KINASES_ATP"/>
    <property type="match status" value="1"/>
</dbReference>
<name>A0A6P1MCM8_9BACT</name>
<evidence type="ECO:0000256" key="7">
    <source>
        <dbReference type="ARBA" id="ARBA00022741"/>
    </source>
</evidence>
<protein>
    <recommendedName>
        <fullName evidence="3">mevalonate kinase</fullName>
        <ecNumber evidence="3">2.7.1.36</ecNumber>
    </recommendedName>
</protein>
<dbReference type="NCBIfam" id="TIGR00549">
    <property type="entry name" value="mevalon_kin"/>
    <property type="match status" value="1"/>
</dbReference>
<keyword evidence="11" id="KW-0443">Lipid metabolism</keyword>
<comment type="similarity">
    <text evidence="2">Belongs to the GHMP kinase family. Mevalonate kinase subfamily.</text>
</comment>
<organism evidence="14 15">
    <name type="scientific">Tichowtungia aerotolerans</name>
    <dbReference type="NCBI Taxonomy" id="2697043"/>
    <lineage>
        <taxon>Bacteria</taxon>
        <taxon>Pseudomonadati</taxon>
        <taxon>Kiritimatiellota</taxon>
        <taxon>Tichowtungiia</taxon>
        <taxon>Tichowtungiales</taxon>
        <taxon>Tichowtungiaceae</taxon>
        <taxon>Tichowtungia</taxon>
    </lineage>
</organism>
<dbReference type="InterPro" id="IPR006204">
    <property type="entry name" value="GHMP_kinase_N_dom"/>
</dbReference>
<dbReference type="GO" id="GO:0005524">
    <property type="term" value="F:ATP binding"/>
    <property type="evidence" value="ECO:0007669"/>
    <property type="project" value="UniProtKB-KW"/>
</dbReference>
<keyword evidence="5" id="KW-0444">Lipid biosynthesis</keyword>
<dbReference type="InterPro" id="IPR036554">
    <property type="entry name" value="GHMP_kinase_C_sf"/>
</dbReference>
<dbReference type="InterPro" id="IPR006203">
    <property type="entry name" value="GHMP_knse_ATP-bd_CS"/>
</dbReference>